<dbReference type="Proteomes" id="UP001500936">
    <property type="component" value="Unassembled WGS sequence"/>
</dbReference>
<comment type="caution">
    <text evidence="1">The sequence shown here is derived from an EMBL/GenBank/DDBJ whole genome shotgun (WGS) entry which is preliminary data.</text>
</comment>
<accession>A0ABP8K601</accession>
<sequence>MDTLTLRDTLFRLIDQQPNAEKAAAWLEQQAQAFRQNPQTAFFYRIFTSLPRFTGKAPVTVPADIIDELNQLLPGFQVQNWTLDRLARVWWLLQLPAEDEPAYVKTITELFKAAELNELVALYSALPVLAFPEAWRFQASEGVRNNIGDVQEAIMLRNPYPADYLDELAWNQLVMKAFFTEKDVTQIIGFDKRANERLAQIIIDYARERKAAGRTIHPQLWRLVKPFVTDRNQTDLEQLFDRQGLA</sequence>
<evidence type="ECO:0000313" key="1">
    <source>
        <dbReference type="EMBL" id="GAA4401158.1"/>
    </source>
</evidence>
<protein>
    <recommendedName>
        <fullName evidence="3">DNA alkylation repair enzyme</fullName>
    </recommendedName>
</protein>
<name>A0ABP8K601_9BACT</name>
<gene>
    <name evidence="1" type="ORF">GCM10023187_15020</name>
</gene>
<dbReference type="RefSeq" id="WP_345265547.1">
    <property type="nucleotide sequence ID" value="NZ_BAABHB010000002.1"/>
</dbReference>
<proteinExistence type="predicted"/>
<dbReference type="EMBL" id="BAABHB010000002">
    <property type="protein sequence ID" value="GAA4401158.1"/>
    <property type="molecule type" value="Genomic_DNA"/>
</dbReference>
<organism evidence="1 2">
    <name type="scientific">Nibrella viscosa</name>
    <dbReference type="NCBI Taxonomy" id="1084524"/>
    <lineage>
        <taxon>Bacteria</taxon>
        <taxon>Pseudomonadati</taxon>
        <taxon>Bacteroidota</taxon>
        <taxon>Cytophagia</taxon>
        <taxon>Cytophagales</taxon>
        <taxon>Spirosomataceae</taxon>
        <taxon>Nibrella</taxon>
    </lineage>
</organism>
<keyword evidence="2" id="KW-1185">Reference proteome</keyword>
<evidence type="ECO:0000313" key="2">
    <source>
        <dbReference type="Proteomes" id="UP001500936"/>
    </source>
</evidence>
<evidence type="ECO:0008006" key="3">
    <source>
        <dbReference type="Google" id="ProtNLM"/>
    </source>
</evidence>
<dbReference type="InterPro" id="IPR047715">
    <property type="entry name" value="EboA_dom"/>
</dbReference>
<reference evidence="2" key="1">
    <citation type="journal article" date="2019" name="Int. J. Syst. Evol. Microbiol.">
        <title>The Global Catalogue of Microorganisms (GCM) 10K type strain sequencing project: providing services to taxonomists for standard genome sequencing and annotation.</title>
        <authorList>
            <consortium name="The Broad Institute Genomics Platform"/>
            <consortium name="The Broad Institute Genome Sequencing Center for Infectious Disease"/>
            <person name="Wu L."/>
            <person name="Ma J."/>
        </authorList>
    </citation>
    <scope>NUCLEOTIDE SEQUENCE [LARGE SCALE GENOMIC DNA]</scope>
    <source>
        <strain evidence="2">JCM 17925</strain>
    </source>
</reference>
<dbReference type="NCBIfam" id="NF035938">
    <property type="entry name" value="EboA_domain"/>
    <property type="match status" value="1"/>
</dbReference>